<proteinExistence type="predicted"/>
<evidence type="ECO:0000256" key="2">
    <source>
        <dbReference type="SAM" id="SignalP"/>
    </source>
</evidence>
<comment type="caution">
    <text evidence="3">The sequence shown here is derived from an EMBL/GenBank/DDBJ whole genome shotgun (WGS) entry which is preliminary data.</text>
</comment>
<keyword evidence="4" id="KW-1185">Reference proteome</keyword>
<dbReference type="Proteomes" id="UP000607653">
    <property type="component" value="Unassembled WGS sequence"/>
</dbReference>
<evidence type="ECO:0008006" key="5">
    <source>
        <dbReference type="Google" id="ProtNLM"/>
    </source>
</evidence>
<dbReference type="EMBL" id="DUZY01000001">
    <property type="protein sequence ID" value="DAD19877.1"/>
    <property type="molecule type" value="Genomic_DNA"/>
</dbReference>
<gene>
    <name evidence="3" type="ORF">HUJ06_021340</name>
</gene>
<sequence>MGYFRLCGLVLMMGMVIFTIHTVQSNAVDEASYLSSTNTKKSSMPQYELVADAYNHFFVRIKAGRTRRTSPPPPPVANPAVRVQVPPSSPTLPSSQPPLPLAKL</sequence>
<protein>
    <recommendedName>
        <fullName evidence="5">Transmembrane protein</fullName>
    </recommendedName>
</protein>
<dbReference type="AlphaFoldDB" id="A0A822XI25"/>
<feature type="chain" id="PRO_5032345486" description="Transmembrane protein" evidence="2">
    <location>
        <begin position="28"/>
        <end position="104"/>
    </location>
</feature>
<feature type="signal peptide" evidence="2">
    <location>
        <begin position="1"/>
        <end position="27"/>
    </location>
</feature>
<evidence type="ECO:0000313" key="4">
    <source>
        <dbReference type="Proteomes" id="UP000607653"/>
    </source>
</evidence>
<name>A0A822XI25_NELNU</name>
<feature type="compositionally biased region" description="Pro residues" evidence="1">
    <location>
        <begin position="87"/>
        <end position="104"/>
    </location>
</feature>
<accession>A0A822XI25</accession>
<organism evidence="3 4">
    <name type="scientific">Nelumbo nucifera</name>
    <name type="common">Sacred lotus</name>
    <dbReference type="NCBI Taxonomy" id="4432"/>
    <lineage>
        <taxon>Eukaryota</taxon>
        <taxon>Viridiplantae</taxon>
        <taxon>Streptophyta</taxon>
        <taxon>Embryophyta</taxon>
        <taxon>Tracheophyta</taxon>
        <taxon>Spermatophyta</taxon>
        <taxon>Magnoliopsida</taxon>
        <taxon>Proteales</taxon>
        <taxon>Nelumbonaceae</taxon>
        <taxon>Nelumbo</taxon>
    </lineage>
</organism>
<evidence type="ECO:0000313" key="3">
    <source>
        <dbReference type="EMBL" id="DAD19877.1"/>
    </source>
</evidence>
<evidence type="ECO:0000256" key="1">
    <source>
        <dbReference type="SAM" id="MobiDB-lite"/>
    </source>
</evidence>
<reference evidence="3 4" key="1">
    <citation type="journal article" date="2020" name="Mol. Biol. Evol.">
        <title>Distinct Expression and Methylation Patterns for Genes with Different Fates following a Single Whole-Genome Duplication in Flowering Plants.</title>
        <authorList>
            <person name="Shi T."/>
            <person name="Rahmani R.S."/>
            <person name="Gugger P.F."/>
            <person name="Wang M."/>
            <person name="Li H."/>
            <person name="Zhang Y."/>
            <person name="Li Z."/>
            <person name="Wang Q."/>
            <person name="Van de Peer Y."/>
            <person name="Marchal K."/>
            <person name="Chen J."/>
        </authorList>
    </citation>
    <scope>NUCLEOTIDE SEQUENCE [LARGE SCALE GENOMIC DNA]</scope>
    <source>
        <tissue evidence="3">Leaf</tissue>
    </source>
</reference>
<keyword evidence="2" id="KW-0732">Signal</keyword>
<feature type="region of interest" description="Disordered" evidence="1">
    <location>
        <begin position="64"/>
        <end position="104"/>
    </location>
</feature>